<feature type="compositionally biased region" description="Basic and acidic residues" evidence="1">
    <location>
        <begin position="180"/>
        <end position="193"/>
    </location>
</feature>
<dbReference type="InterPro" id="IPR039190">
    <property type="entry name" value="TTC14"/>
</dbReference>
<reference evidence="2" key="1">
    <citation type="submission" date="2023-03" db="EMBL/GenBank/DDBJ databases">
        <title>Massive genome expansion in bonnet fungi (Mycena s.s.) driven by repeated elements and novel gene families across ecological guilds.</title>
        <authorList>
            <consortium name="Lawrence Berkeley National Laboratory"/>
            <person name="Harder C.B."/>
            <person name="Miyauchi S."/>
            <person name="Viragh M."/>
            <person name="Kuo A."/>
            <person name="Thoen E."/>
            <person name="Andreopoulos B."/>
            <person name="Lu D."/>
            <person name="Skrede I."/>
            <person name="Drula E."/>
            <person name="Henrissat B."/>
            <person name="Morin E."/>
            <person name="Kohler A."/>
            <person name="Barry K."/>
            <person name="LaButti K."/>
            <person name="Morin E."/>
            <person name="Salamov A."/>
            <person name="Lipzen A."/>
            <person name="Mereny Z."/>
            <person name="Hegedus B."/>
            <person name="Baldrian P."/>
            <person name="Stursova M."/>
            <person name="Weitz H."/>
            <person name="Taylor A."/>
            <person name="Grigoriev I.V."/>
            <person name="Nagy L.G."/>
            <person name="Martin F."/>
            <person name="Kauserud H."/>
        </authorList>
    </citation>
    <scope>NUCLEOTIDE SEQUENCE</scope>
    <source>
        <strain evidence="2">CBHHK182m</strain>
    </source>
</reference>
<feature type="compositionally biased region" description="Low complexity" evidence="1">
    <location>
        <begin position="46"/>
        <end position="56"/>
    </location>
</feature>
<feature type="compositionally biased region" description="Basic and acidic residues" evidence="1">
    <location>
        <begin position="331"/>
        <end position="346"/>
    </location>
</feature>
<accession>A0AAD7NYC8</accession>
<feature type="region of interest" description="Disordered" evidence="1">
    <location>
        <begin position="144"/>
        <end position="193"/>
    </location>
</feature>
<feature type="compositionally biased region" description="Low complexity" evidence="1">
    <location>
        <begin position="84"/>
        <end position="113"/>
    </location>
</feature>
<feature type="compositionally biased region" description="Acidic residues" evidence="1">
    <location>
        <begin position="160"/>
        <end position="169"/>
    </location>
</feature>
<evidence type="ECO:0000313" key="2">
    <source>
        <dbReference type="EMBL" id="KAJ7781036.1"/>
    </source>
</evidence>
<feature type="compositionally biased region" description="Basic and acidic residues" evidence="1">
    <location>
        <begin position="493"/>
        <end position="545"/>
    </location>
</feature>
<evidence type="ECO:0000256" key="1">
    <source>
        <dbReference type="SAM" id="MobiDB-lite"/>
    </source>
</evidence>
<feature type="compositionally biased region" description="Low complexity" evidence="1">
    <location>
        <begin position="347"/>
        <end position="367"/>
    </location>
</feature>
<feature type="compositionally biased region" description="Low complexity" evidence="1">
    <location>
        <begin position="280"/>
        <end position="293"/>
    </location>
</feature>
<evidence type="ECO:0000313" key="3">
    <source>
        <dbReference type="Proteomes" id="UP001215598"/>
    </source>
</evidence>
<feature type="compositionally biased region" description="Low complexity" evidence="1">
    <location>
        <begin position="213"/>
        <end position="225"/>
    </location>
</feature>
<dbReference type="EMBL" id="JARKIB010000004">
    <property type="protein sequence ID" value="KAJ7781036.1"/>
    <property type="molecule type" value="Genomic_DNA"/>
</dbReference>
<gene>
    <name evidence="2" type="ORF">B0H16DRAFT_605201</name>
</gene>
<name>A0AAD7NYC8_9AGAR</name>
<feature type="region of interest" description="Disordered" evidence="1">
    <location>
        <begin position="392"/>
        <end position="413"/>
    </location>
</feature>
<dbReference type="AlphaFoldDB" id="A0AAD7NYC8"/>
<feature type="compositionally biased region" description="Low complexity" evidence="1">
    <location>
        <begin position="260"/>
        <end position="273"/>
    </location>
</feature>
<feature type="region of interest" description="Disordered" evidence="1">
    <location>
        <begin position="419"/>
        <end position="438"/>
    </location>
</feature>
<comment type="caution">
    <text evidence="2">The sequence shown here is derived from an EMBL/GenBank/DDBJ whole genome shotgun (WGS) entry which is preliminary data.</text>
</comment>
<feature type="region of interest" description="Disordered" evidence="1">
    <location>
        <begin position="493"/>
        <end position="592"/>
    </location>
</feature>
<sequence>MSSQNIPPQLQLSIPPTSFKRSFEQFGFDLESPSAVPHSHDPIDGTSTTSASSSSTRGQEGDENRRKRARSASSLSDPEDRSSDASSSTLSSFSASTSADSDSLSHSSSSQTAARRHLLLDLGLGRGLGSSVALGLGMAAAELQLGSSEPPPRIPTPELLDNEDVDMPDIDLSGFSPPVQHEEEPASPAEHVRRSVDRFNAFERHISVLRSSSPPVIPLPSSLTSRQASLSPPTLPPLPLVELGLDPQDGESEDEHEHIPSTVTTNTTASTPPRLDLNFPPTTSLSSPGPSSSRVATAESATQFRERLDSAIDGLGGGDLNFEAPSLLPIDRPEPELDRHFQRLRESLATSSTASNASGSSSASASAPRTRPSVESPLFEWAPTTLDWNITLNPTRASGSEAGQVPSLSPWRAHFRPPGAAAVADTAPDRSRYSPPYQPPRLYPRPASLAAPLSVPATTSSLDGLDVDLVDAYLDSVRVNSTNTRAWESALDRARTMRVQRERERQEEREREREREQTRERLRERERAREREREEESERERDHPWSLDSIWETGGAESLSSARPRPWESLTSSQTREGVSPIDWLGQMEERDDGRTQLDLFDEWLSSA</sequence>
<dbReference type="PANTHER" id="PTHR23184">
    <property type="entry name" value="TETRATRICOPEPTIDE REPEAT PROTEIN 14"/>
    <property type="match status" value="1"/>
</dbReference>
<protein>
    <submittedName>
        <fullName evidence="2">Uncharacterized protein</fullName>
    </submittedName>
</protein>
<dbReference type="Proteomes" id="UP001215598">
    <property type="component" value="Unassembled WGS sequence"/>
</dbReference>
<keyword evidence="3" id="KW-1185">Reference proteome</keyword>
<organism evidence="2 3">
    <name type="scientific">Mycena metata</name>
    <dbReference type="NCBI Taxonomy" id="1033252"/>
    <lineage>
        <taxon>Eukaryota</taxon>
        <taxon>Fungi</taxon>
        <taxon>Dikarya</taxon>
        <taxon>Basidiomycota</taxon>
        <taxon>Agaricomycotina</taxon>
        <taxon>Agaricomycetes</taxon>
        <taxon>Agaricomycetidae</taxon>
        <taxon>Agaricales</taxon>
        <taxon>Marasmiineae</taxon>
        <taxon>Mycenaceae</taxon>
        <taxon>Mycena</taxon>
    </lineage>
</organism>
<feature type="region of interest" description="Disordered" evidence="1">
    <location>
        <begin position="24"/>
        <end position="113"/>
    </location>
</feature>
<proteinExistence type="predicted"/>
<feature type="region of interest" description="Disordered" evidence="1">
    <location>
        <begin position="213"/>
        <end position="378"/>
    </location>
</feature>